<dbReference type="SUPFAM" id="SSF48498">
    <property type="entry name" value="Tetracyclin repressor-like, C-terminal domain"/>
    <property type="match status" value="1"/>
</dbReference>
<evidence type="ECO:0000259" key="7">
    <source>
        <dbReference type="PROSITE" id="PS50977"/>
    </source>
</evidence>
<dbReference type="Pfam" id="PF00440">
    <property type="entry name" value="TetR_N"/>
    <property type="match status" value="1"/>
</dbReference>
<feature type="DNA-binding region" description="H-T-H motif" evidence="5">
    <location>
        <begin position="55"/>
        <end position="74"/>
    </location>
</feature>
<reference evidence="9" key="1">
    <citation type="journal article" date="2019" name="Int. J. Syst. Evol. Microbiol.">
        <title>The Global Catalogue of Microorganisms (GCM) 10K type strain sequencing project: providing services to taxonomists for standard genome sequencing and annotation.</title>
        <authorList>
            <consortium name="The Broad Institute Genomics Platform"/>
            <consortium name="The Broad Institute Genome Sequencing Center for Infectious Disease"/>
            <person name="Wu L."/>
            <person name="Ma J."/>
        </authorList>
    </citation>
    <scope>NUCLEOTIDE SEQUENCE [LARGE SCALE GENOMIC DNA]</scope>
    <source>
        <strain evidence="9">JCM 17804</strain>
    </source>
</reference>
<dbReference type="SUPFAM" id="SSF46689">
    <property type="entry name" value="Homeodomain-like"/>
    <property type="match status" value="1"/>
</dbReference>
<evidence type="ECO:0000256" key="4">
    <source>
        <dbReference type="ARBA" id="ARBA00023163"/>
    </source>
</evidence>
<feature type="region of interest" description="Disordered" evidence="6">
    <location>
        <begin position="1"/>
        <end position="32"/>
    </location>
</feature>
<gene>
    <name evidence="8" type="ORF">GCM10023165_51380</name>
</gene>
<comment type="caution">
    <text evidence="8">The sequence shown here is derived from an EMBL/GenBank/DDBJ whole genome shotgun (WGS) entry which is preliminary data.</text>
</comment>
<dbReference type="InterPro" id="IPR036271">
    <property type="entry name" value="Tet_transcr_reg_TetR-rel_C_sf"/>
</dbReference>
<dbReference type="InterPro" id="IPR001647">
    <property type="entry name" value="HTH_TetR"/>
</dbReference>
<proteinExistence type="predicted"/>
<accession>A0ABP8IEV0</accession>
<feature type="domain" description="HTH tetR-type" evidence="7">
    <location>
        <begin position="32"/>
        <end position="92"/>
    </location>
</feature>
<dbReference type="InterPro" id="IPR009057">
    <property type="entry name" value="Homeodomain-like_sf"/>
</dbReference>
<keyword evidence="1" id="KW-0678">Repressor</keyword>
<dbReference type="InterPro" id="IPR050109">
    <property type="entry name" value="HTH-type_TetR-like_transc_reg"/>
</dbReference>
<name>A0ABP8IEV0_9BURK</name>
<sequence>MGITSATPHKPSARTDQPQGTGRQRVATAGTDAQRERILQAAAQLFAAQGYANTTMAQIVRALDVTKPFVYYYFRDKQEIFETLSWRPAVDCFTALDFAEGDPRPAVEKVKEGIERLIRATVAHHPCAFFPYREPQVYRPEYIEAQKKLAHHFYDRLCPLLEEARRDGDLDFRETKLTALAALSLPGFLYSWYRPEGRLSPEEVVAELTRLSWRVLGLRERGD</sequence>
<dbReference type="PANTHER" id="PTHR30055">
    <property type="entry name" value="HTH-TYPE TRANSCRIPTIONAL REGULATOR RUTR"/>
    <property type="match status" value="1"/>
</dbReference>
<evidence type="ECO:0000256" key="5">
    <source>
        <dbReference type="PROSITE-ProRule" id="PRU00335"/>
    </source>
</evidence>
<dbReference type="RefSeq" id="WP_345541571.1">
    <property type="nucleotide sequence ID" value="NZ_BAABGJ010000081.1"/>
</dbReference>
<dbReference type="Gene3D" id="1.10.357.10">
    <property type="entry name" value="Tetracycline Repressor, domain 2"/>
    <property type="match status" value="1"/>
</dbReference>
<keyword evidence="3 5" id="KW-0238">DNA-binding</keyword>
<keyword evidence="9" id="KW-1185">Reference proteome</keyword>
<evidence type="ECO:0000256" key="1">
    <source>
        <dbReference type="ARBA" id="ARBA00022491"/>
    </source>
</evidence>
<dbReference type="Pfam" id="PF17932">
    <property type="entry name" value="TetR_C_24"/>
    <property type="match status" value="1"/>
</dbReference>
<dbReference type="Proteomes" id="UP001500975">
    <property type="component" value="Unassembled WGS sequence"/>
</dbReference>
<evidence type="ECO:0000256" key="2">
    <source>
        <dbReference type="ARBA" id="ARBA00023015"/>
    </source>
</evidence>
<dbReference type="InterPro" id="IPR023772">
    <property type="entry name" value="DNA-bd_HTH_TetR-type_CS"/>
</dbReference>
<dbReference type="EMBL" id="BAABGJ010000081">
    <property type="protein sequence ID" value="GAA4357451.1"/>
    <property type="molecule type" value="Genomic_DNA"/>
</dbReference>
<dbReference type="InterPro" id="IPR041490">
    <property type="entry name" value="KstR2_TetR_C"/>
</dbReference>
<dbReference type="PANTHER" id="PTHR30055:SF175">
    <property type="entry name" value="HTH-TYPE TRANSCRIPTIONAL REPRESSOR KSTR2"/>
    <property type="match status" value="1"/>
</dbReference>
<evidence type="ECO:0000313" key="9">
    <source>
        <dbReference type="Proteomes" id="UP001500975"/>
    </source>
</evidence>
<protein>
    <submittedName>
        <fullName evidence="8">TetR/AcrR family transcriptional regulator</fullName>
    </submittedName>
</protein>
<keyword evidence="4" id="KW-0804">Transcription</keyword>
<evidence type="ECO:0000313" key="8">
    <source>
        <dbReference type="EMBL" id="GAA4357451.1"/>
    </source>
</evidence>
<dbReference type="PROSITE" id="PS50977">
    <property type="entry name" value="HTH_TETR_2"/>
    <property type="match status" value="1"/>
</dbReference>
<dbReference type="PROSITE" id="PS01081">
    <property type="entry name" value="HTH_TETR_1"/>
    <property type="match status" value="1"/>
</dbReference>
<evidence type="ECO:0000256" key="6">
    <source>
        <dbReference type="SAM" id="MobiDB-lite"/>
    </source>
</evidence>
<evidence type="ECO:0000256" key="3">
    <source>
        <dbReference type="ARBA" id="ARBA00023125"/>
    </source>
</evidence>
<dbReference type="PRINTS" id="PR00455">
    <property type="entry name" value="HTHTETR"/>
</dbReference>
<keyword evidence="2" id="KW-0805">Transcription regulation</keyword>
<organism evidence="8 9">
    <name type="scientific">Variovorax defluvii</name>
    <dbReference type="NCBI Taxonomy" id="913761"/>
    <lineage>
        <taxon>Bacteria</taxon>
        <taxon>Pseudomonadati</taxon>
        <taxon>Pseudomonadota</taxon>
        <taxon>Betaproteobacteria</taxon>
        <taxon>Burkholderiales</taxon>
        <taxon>Comamonadaceae</taxon>
        <taxon>Variovorax</taxon>
    </lineage>
</organism>